<accession>A0A1R2B7X1</accession>
<organism evidence="2 3">
    <name type="scientific">Stentor coeruleus</name>
    <dbReference type="NCBI Taxonomy" id="5963"/>
    <lineage>
        <taxon>Eukaryota</taxon>
        <taxon>Sar</taxon>
        <taxon>Alveolata</taxon>
        <taxon>Ciliophora</taxon>
        <taxon>Postciliodesmatophora</taxon>
        <taxon>Heterotrichea</taxon>
        <taxon>Heterotrichida</taxon>
        <taxon>Stentoridae</taxon>
        <taxon>Stentor</taxon>
    </lineage>
</organism>
<dbReference type="OrthoDB" id="71310at2759"/>
<dbReference type="SUPFAM" id="SSF103642">
    <property type="entry name" value="Sec-C motif"/>
    <property type="match status" value="1"/>
</dbReference>
<protein>
    <recommendedName>
        <fullName evidence="1">SAYSvFN domain-containing protein</fullName>
    </recommendedName>
</protein>
<evidence type="ECO:0000313" key="3">
    <source>
        <dbReference type="Proteomes" id="UP000187209"/>
    </source>
</evidence>
<dbReference type="Proteomes" id="UP000187209">
    <property type="component" value="Unassembled WGS sequence"/>
</dbReference>
<dbReference type="Gene3D" id="3.10.450.50">
    <property type="match status" value="1"/>
</dbReference>
<name>A0A1R2B7X1_9CILI</name>
<dbReference type="InterPro" id="IPR039159">
    <property type="entry name" value="SAYSD1"/>
</dbReference>
<evidence type="ECO:0000313" key="2">
    <source>
        <dbReference type="EMBL" id="OMJ72894.1"/>
    </source>
</evidence>
<dbReference type="PANTHER" id="PTHR13527:SF0">
    <property type="entry name" value="SAYSVFN DOMAIN-CONTAINING PROTEIN 1"/>
    <property type="match status" value="1"/>
</dbReference>
<dbReference type="InterPro" id="IPR004027">
    <property type="entry name" value="SEC_C_motif"/>
</dbReference>
<dbReference type="PANTHER" id="PTHR13527">
    <property type="entry name" value="SAYSVFN DOMAIN-CONTAINING PROTEIN 1"/>
    <property type="match status" value="1"/>
</dbReference>
<proteinExistence type="predicted"/>
<keyword evidence="3" id="KW-1185">Reference proteome</keyword>
<dbReference type="AlphaFoldDB" id="A0A1R2B7X1"/>
<comment type="caution">
    <text evidence="2">The sequence shown here is derived from an EMBL/GenBank/DDBJ whole genome shotgun (WGS) entry which is preliminary data.</text>
</comment>
<dbReference type="InterPro" id="IPR019387">
    <property type="entry name" value="SAYSvFN_dom"/>
</dbReference>
<dbReference type="Pfam" id="PF10260">
    <property type="entry name" value="SAYSvFN"/>
    <property type="match status" value="1"/>
</dbReference>
<dbReference type="Pfam" id="PF02810">
    <property type="entry name" value="SEC-C"/>
    <property type="match status" value="1"/>
</dbReference>
<dbReference type="EMBL" id="MPUH01000865">
    <property type="protein sequence ID" value="OMJ72894.1"/>
    <property type="molecule type" value="Genomic_DNA"/>
</dbReference>
<sequence length="119" mass="13325">MKIYWKILIWLGLLYCFTKVGLGEVFCVISGIGFIFYNLGERKGGHSAYSVFNEGCQKLAGDIDPTSMLKRKTETKTPNNLVNPSYLVKNHRLANKPCPCGSGKKHKKCCLHAQDPDDD</sequence>
<gene>
    <name evidence="2" type="ORF">SteCoe_28558</name>
</gene>
<reference evidence="2 3" key="1">
    <citation type="submission" date="2016-11" db="EMBL/GenBank/DDBJ databases">
        <title>The macronuclear genome of Stentor coeruleus: a giant cell with tiny introns.</title>
        <authorList>
            <person name="Slabodnick M."/>
            <person name="Ruby J.G."/>
            <person name="Reiff S.B."/>
            <person name="Swart E.C."/>
            <person name="Gosai S."/>
            <person name="Prabakaran S."/>
            <person name="Witkowska E."/>
            <person name="Larue G.E."/>
            <person name="Fisher S."/>
            <person name="Freeman R.M."/>
            <person name="Gunawardena J."/>
            <person name="Chu W."/>
            <person name="Stover N.A."/>
            <person name="Gregory B.D."/>
            <person name="Nowacki M."/>
            <person name="Derisi J."/>
            <person name="Roy S.W."/>
            <person name="Marshall W.F."/>
            <person name="Sood P."/>
        </authorList>
    </citation>
    <scope>NUCLEOTIDE SEQUENCE [LARGE SCALE GENOMIC DNA]</scope>
    <source>
        <strain evidence="2">WM001</strain>
    </source>
</reference>
<feature type="domain" description="SAYSvFN" evidence="1">
    <location>
        <begin position="6"/>
        <end position="68"/>
    </location>
</feature>
<evidence type="ECO:0000259" key="1">
    <source>
        <dbReference type="Pfam" id="PF10260"/>
    </source>
</evidence>